<reference evidence="2 3" key="1">
    <citation type="journal article" date="2023" name="Plants (Basel)">
        <title>Bridging the Gap: Combining Genomics and Transcriptomics Approaches to Understand Stylosanthes scabra, an Orphan Legume from the Brazilian Caatinga.</title>
        <authorList>
            <person name="Ferreira-Neto J.R.C."/>
            <person name="da Silva M.D."/>
            <person name="Binneck E."/>
            <person name="de Melo N.F."/>
            <person name="da Silva R.H."/>
            <person name="de Melo A.L.T.M."/>
            <person name="Pandolfi V."/>
            <person name="Bustamante F.O."/>
            <person name="Brasileiro-Vidal A.C."/>
            <person name="Benko-Iseppon A.M."/>
        </authorList>
    </citation>
    <scope>NUCLEOTIDE SEQUENCE [LARGE SCALE GENOMIC DNA]</scope>
    <source>
        <tissue evidence="2">Leaves</tissue>
    </source>
</reference>
<protein>
    <submittedName>
        <fullName evidence="2">Uncharacterized protein</fullName>
    </submittedName>
</protein>
<name>A0ABU6T1S1_9FABA</name>
<keyword evidence="3" id="KW-1185">Reference proteome</keyword>
<comment type="caution">
    <text evidence="2">The sequence shown here is derived from an EMBL/GenBank/DDBJ whole genome shotgun (WGS) entry which is preliminary data.</text>
</comment>
<gene>
    <name evidence="2" type="ORF">PIB30_115936</name>
</gene>
<organism evidence="2 3">
    <name type="scientific">Stylosanthes scabra</name>
    <dbReference type="NCBI Taxonomy" id="79078"/>
    <lineage>
        <taxon>Eukaryota</taxon>
        <taxon>Viridiplantae</taxon>
        <taxon>Streptophyta</taxon>
        <taxon>Embryophyta</taxon>
        <taxon>Tracheophyta</taxon>
        <taxon>Spermatophyta</taxon>
        <taxon>Magnoliopsida</taxon>
        <taxon>eudicotyledons</taxon>
        <taxon>Gunneridae</taxon>
        <taxon>Pentapetalae</taxon>
        <taxon>rosids</taxon>
        <taxon>fabids</taxon>
        <taxon>Fabales</taxon>
        <taxon>Fabaceae</taxon>
        <taxon>Papilionoideae</taxon>
        <taxon>50 kb inversion clade</taxon>
        <taxon>dalbergioids sensu lato</taxon>
        <taxon>Dalbergieae</taxon>
        <taxon>Pterocarpus clade</taxon>
        <taxon>Stylosanthes</taxon>
    </lineage>
</organism>
<feature type="coiled-coil region" evidence="1">
    <location>
        <begin position="34"/>
        <end position="61"/>
    </location>
</feature>
<dbReference type="Gene3D" id="1.20.1270.10">
    <property type="match status" value="1"/>
</dbReference>
<dbReference type="InterPro" id="IPR029048">
    <property type="entry name" value="HSP70_C_sf"/>
</dbReference>
<feature type="non-terminal residue" evidence="2">
    <location>
        <position position="1"/>
    </location>
</feature>
<proteinExistence type="predicted"/>
<dbReference type="SUPFAM" id="SSF100934">
    <property type="entry name" value="Heat shock protein 70kD (HSP70), C-terminal subdomain"/>
    <property type="match status" value="1"/>
</dbReference>
<sequence length="76" mass="8708">ENVDAKIALEEYVYKMFGFMEDGKVSSKIKSSEKKNIEAAIEEARELLDGNQKEVETAEFEKCLHKLRGIFDPIIL</sequence>
<dbReference type="EMBL" id="JASCZI010075058">
    <property type="protein sequence ID" value="MED6142659.1"/>
    <property type="molecule type" value="Genomic_DNA"/>
</dbReference>
<evidence type="ECO:0000313" key="3">
    <source>
        <dbReference type="Proteomes" id="UP001341840"/>
    </source>
</evidence>
<evidence type="ECO:0000313" key="2">
    <source>
        <dbReference type="EMBL" id="MED6142659.1"/>
    </source>
</evidence>
<dbReference type="Proteomes" id="UP001341840">
    <property type="component" value="Unassembled WGS sequence"/>
</dbReference>
<evidence type="ECO:0000256" key="1">
    <source>
        <dbReference type="SAM" id="Coils"/>
    </source>
</evidence>
<accession>A0ABU6T1S1</accession>
<keyword evidence="1" id="KW-0175">Coiled coil</keyword>